<name>A0A521CI06_9SPHI</name>
<dbReference type="Proteomes" id="UP000315971">
    <property type="component" value="Unassembled WGS sequence"/>
</dbReference>
<evidence type="ECO:0000256" key="2">
    <source>
        <dbReference type="ARBA" id="ARBA00022737"/>
    </source>
</evidence>
<feature type="domain" description="PKD" evidence="4">
    <location>
        <begin position="232"/>
        <end position="295"/>
    </location>
</feature>
<gene>
    <name evidence="5" type="ORF">SAMN06265350_10436</name>
</gene>
<dbReference type="InterPro" id="IPR038081">
    <property type="entry name" value="CalX-like_sf"/>
</dbReference>
<evidence type="ECO:0000313" key="6">
    <source>
        <dbReference type="Proteomes" id="UP000315971"/>
    </source>
</evidence>
<dbReference type="InterPro" id="IPR025667">
    <property type="entry name" value="SprB_repeat"/>
</dbReference>
<dbReference type="GO" id="GO:0016020">
    <property type="term" value="C:membrane"/>
    <property type="evidence" value="ECO:0007669"/>
    <property type="project" value="InterPro"/>
</dbReference>
<keyword evidence="2" id="KW-0677">Repeat</keyword>
<proteinExistence type="predicted"/>
<dbReference type="AlphaFoldDB" id="A0A521CI06"/>
<dbReference type="SUPFAM" id="SSF49299">
    <property type="entry name" value="PKD domain"/>
    <property type="match status" value="1"/>
</dbReference>
<dbReference type="PROSITE" id="PS50093">
    <property type="entry name" value="PKD"/>
    <property type="match status" value="1"/>
</dbReference>
<protein>
    <submittedName>
        <fullName evidence="5">Calx-beta domain-containing protein</fullName>
    </submittedName>
</protein>
<dbReference type="RefSeq" id="WP_142602925.1">
    <property type="nucleotide sequence ID" value="NZ_FXSZ01000004.1"/>
</dbReference>
<organism evidence="5 6">
    <name type="scientific">Solitalea koreensis</name>
    <dbReference type="NCBI Taxonomy" id="543615"/>
    <lineage>
        <taxon>Bacteria</taxon>
        <taxon>Pseudomonadati</taxon>
        <taxon>Bacteroidota</taxon>
        <taxon>Sphingobacteriia</taxon>
        <taxon>Sphingobacteriales</taxon>
        <taxon>Sphingobacteriaceae</taxon>
        <taxon>Solitalea</taxon>
    </lineage>
</organism>
<evidence type="ECO:0000313" key="5">
    <source>
        <dbReference type="EMBL" id="SMO58340.1"/>
    </source>
</evidence>
<dbReference type="Gene3D" id="2.60.40.2030">
    <property type="match status" value="2"/>
</dbReference>
<sequence length="791" mass="81046">MLMQKGSTFETIPLLFFKLAIQLVWQSIFFSKSNFSTFKKHLLLLCILSVFILETNLAVGQSIGEYRSVATGDWTALGTWQRWNGSAWATPTAGEGYAGQYGTGSIAIQSSHIVSVNADISLNASSVIIKNGGVLAFSGNYTLSIPSGGTLVLETGSPGGKLATDNPCNSQKKIKIGSVTYASCNGGNGGDYSFDELDNSNITLTANPASNSPVCQAGTINLFGAYSGTYDTGTLPSYSWSIKDPNSVTTTSASQNPTISNAISGTYTATLTVSTVKNSTTYSNSKTISVLVNARPTVTAIPSNAICYGGNGSAALNASGGTGPYTFTSTGGVVSGSTLTAPAGSYTITATDSKGCSGTTSVTITQPAASQISIANATVIEGTGGPNNMAFTVSLNTASGCPITVDYAVDLTGTNTEAADFAGATSGMLTIPAGITSATINIPINTDQLVEITETFKLNLSNASGGTISTSQAIGTITDDDKITVQFDKTIANGPEQNSGSNAIASSVLAIQISGGIIDADSPAQSVVIAKTGGTATALSDFTGALVSTTYTLPIPTGSYATSQLIQLPQAALAIEGDVLCEADETLNLQLQSPVGAQLGANAATIYTITNDDAISWLSGFPTVSKQNKCSNDYQNAELELHVNGTTSYLATWTLPDGTNVIDNVSPTKLTYAELQAIGKDFQPGTYHVKVQANSYPAGCFIETDVTLSNPPALIAAVSSVNIVCNGTASGSITLTATGGTPPYQFSNNNGATFVGPDIAGGNSHQFTGLTANSYQLIIKDANGCTAFPCP</sequence>
<accession>A0A521CI06</accession>
<keyword evidence="6" id="KW-1185">Reference proteome</keyword>
<keyword evidence="3" id="KW-0106">Calcium</keyword>
<evidence type="ECO:0000256" key="1">
    <source>
        <dbReference type="ARBA" id="ARBA00022729"/>
    </source>
</evidence>
<dbReference type="InterPro" id="IPR003644">
    <property type="entry name" value="Calx_beta"/>
</dbReference>
<dbReference type="Pfam" id="PF13573">
    <property type="entry name" value="SprB"/>
    <property type="match status" value="2"/>
</dbReference>
<dbReference type="InterPro" id="IPR000601">
    <property type="entry name" value="PKD_dom"/>
</dbReference>
<evidence type="ECO:0000256" key="3">
    <source>
        <dbReference type="ARBA" id="ARBA00022837"/>
    </source>
</evidence>
<keyword evidence="1" id="KW-0732">Signal</keyword>
<dbReference type="GO" id="GO:0007154">
    <property type="term" value="P:cell communication"/>
    <property type="evidence" value="ECO:0007669"/>
    <property type="project" value="InterPro"/>
</dbReference>
<dbReference type="OrthoDB" id="1488276at2"/>
<dbReference type="InterPro" id="IPR013783">
    <property type="entry name" value="Ig-like_fold"/>
</dbReference>
<dbReference type="SUPFAM" id="SSF141072">
    <property type="entry name" value="CalX-like"/>
    <property type="match status" value="2"/>
</dbReference>
<dbReference type="EMBL" id="FXSZ01000004">
    <property type="protein sequence ID" value="SMO58340.1"/>
    <property type="molecule type" value="Genomic_DNA"/>
</dbReference>
<evidence type="ECO:0000259" key="4">
    <source>
        <dbReference type="PROSITE" id="PS50093"/>
    </source>
</evidence>
<dbReference type="InterPro" id="IPR035986">
    <property type="entry name" value="PKD_dom_sf"/>
</dbReference>
<dbReference type="Pfam" id="PF03160">
    <property type="entry name" value="Calx-beta"/>
    <property type="match status" value="1"/>
</dbReference>
<reference evidence="5 6" key="1">
    <citation type="submission" date="2017-05" db="EMBL/GenBank/DDBJ databases">
        <authorList>
            <person name="Varghese N."/>
            <person name="Submissions S."/>
        </authorList>
    </citation>
    <scope>NUCLEOTIDE SEQUENCE [LARGE SCALE GENOMIC DNA]</scope>
    <source>
        <strain evidence="5 6">DSM 21342</strain>
    </source>
</reference>
<dbReference type="Gene3D" id="2.60.40.10">
    <property type="entry name" value="Immunoglobulins"/>
    <property type="match status" value="1"/>
</dbReference>